<reference evidence="6" key="1">
    <citation type="submission" date="2020-02" db="EMBL/GenBank/DDBJ databases">
        <authorList>
            <person name="Meier V. D."/>
        </authorList>
    </citation>
    <scope>NUCLEOTIDE SEQUENCE</scope>
    <source>
        <strain evidence="6">AVDCRST_MAG74</strain>
    </source>
</reference>
<comment type="catalytic activity">
    <reaction evidence="5">
        <text>an L-alpha-D-Hep-(1-&gt;5)-[alpha-Kdo-(2-&gt;4)]-alpha-Kdo-(2-&gt;6)-lipid A + ADP-L-glycero-beta-D-manno-heptose = an L-alpha-D-Hep-(1-&gt;3)-L-alpha-D-Hep-(1-&gt;5)-[alpha-Kdo-(2-&gt;4)]-alpha-Kdo-(2-&gt;6)-lipid A + ADP + H(+)</text>
        <dbReference type="Rhea" id="RHEA:74071"/>
        <dbReference type="ChEBI" id="CHEBI:15378"/>
        <dbReference type="ChEBI" id="CHEBI:61506"/>
        <dbReference type="ChEBI" id="CHEBI:193068"/>
        <dbReference type="ChEBI" id="CHEBI:193069"/>
        <dbReference type="ChEBI" id="CHEBI:456216"/>
        <dbReference type="EC" id="2.4.99.24"/>
    </reaction>
</comment>
<evidence type="ECO:0000256" key="3">
    <source>
        <dbReference type="ARBA" id="ARBA00043995"/>
    </source>
</evidence>
<evidence type="ECO:0000256" key="2">
    <source>
        <dbReference type="ARBA" id="ARBA00022679"/>
    </source>
</evidence>
<dbReference type="CDD" id="cd03789">
    <property type="entry name" value="GT9_LPS_heptosyltransferase"/>
    <property type="match status" value="1"/>
</dbReference>
<dbReference type="PANTHER" id="PTHR30160:SF7">
    <property type="entry name" value="ADP-HEPTOSE--LPS HEPTOSYLTRANSFERASE 2"/>
    <property type="match status" value="1"/>
</dbReference>
<evidence type="ECO:0000256" key="4">
    <source>
        <dbReference type="ARBA" id="ARBA00044042"/>
    </source>
</evidence>
<dbReference type="InterPro" id="IPR051199">
    <property type="entry name" value="LPS_LOS_Heptosyltrfase"/>
</dbReference>
<evidence type="ECO:0000256" key="5">
    <source>
        <dbReference type="ARBA" id="ARBA00047503"/>
    </source>
</evidence>
<evidence type="ECO:0000256" key="1">
    <source>
        <dbReference type="ARBA" id="ARBA00022676"/>
    </source>
</evidence>
<keyword evidence="2 6" id="KW-0808">Transferase</keyword>
<dbReference type="SUPFAM" id="SSF53756">
    <property type="entry name" value="UDP-Glycosyltransferase/glycogen phosphorylase"/>
    <property type="match status" value="1"/>
</dbReference>
<protein>
    <recommendedName>
        <fullName evidence="4">lipopolysaccharide heptosyltransferase II</fullName>
        <ecNumber evidence="4">2.4.99.24</ecNumber>
    </recommendedName>
</protein>
<gene>
    <name evidence="6" type="ORF">AVDCRST_MAG74-1912</name>
</gene>
<dbReference type="InterPro" id="IPR002201">
    <property type="entry name" value="Glyco_trans_9"/>
</dbReference>
<keyword evidence="1" id="KW-0328">Glycosyltransferase</keyword>
<dbReference type="PANTHER" id="PTHR30160">
    <property type="entry name" value="TETRAACYLDISACCHARIDE 4'-KINASE-RELATED"/>
    <property type="match status" value="1"/>
</dbReference>
<dbReference type="GO" id="GO:0008713">
    <property type="term" value="F:ADP-heptose-lipopolysaccharide heptosyltransferase activity"/>
    <property type="evidence" value="ECO:0007669"/>
    <property type="project" value="UniProtKB-EC"/>
</dbReference>
<dbReference type="Gene3D" id="3.40.50.2000">
    <property type="entry name" value="Glycogen Phosphorylase B"/>
    <property type="match status" value="2"/>
</dbReference>
<dbReference type="GO" id="GO:0005829">
    <property type="term" value="C:cytosol"/>
    <property type="evidence" value="ECO:0007669"/>
    <property type="project" value="TreeGrafter"/>
</dbReference>
<dbReference type="NCBIfam" id="TIGR02195">
    <property type="entry name" value="heptsyl_trn_II"/>
    <property type="match status" value="1"/>
</dbReference>
<sequence length="345" mass="38265">MKIVVRGTNWIGDAVMQIPALRQLRRVFPAANITLHTRTWAQGIFEDADFLDEILTFEKTESKIKDALAQAKILREKNYDLAVLFPNSFESALVAKLASIPKRFGYATDARGLLLTDAVTVPEWKTTRHEVFYYLNLVAAVEKKIVGAETVLADAPKIDLEVSGDRKTRARRMLAENGVNTSRKVVALGVGSTNSRAKRWSAERYAELNDRLQNEANADVILVGAADELEVSNEVYERSKNKPIILTGKTDLAEAAAILSLVDLLVSNDMGLAHVASAVGAKTLVIFGPTNPRTTRPWNAEIIYKNVECSPCMLRDCPIDHRCMTRISADEVFSKAVQMIYDKIS</sequence>
<accession>A0A6J4PAL7</accession>
<name>A0A6J4PAL7_9BACT</name>
<comment type="similarity">
    <text evidence="3">Belongs to the glycosyltransferase 9 family.</text>
</comment>
<dbReference type="InterPro" id="IPR011910">
    <property type="entry name" value="RfaF"/>
</dbReference>
<dbReference type="AlphaFoldDB" id="A0A6J4PAL7"/>
<dbReference type="EMBL" id="CADCUR010000167">
    <property type="protein sequence ID" value="CAA9405579.1"/>
    <property type="molecule type" value="Genomic_DNA"/>
</dbReference>
<dbReference type="EC" id="2.4.99.24" evidence="4"/>
<organism evidence="6">
    <name type="scientific">uncultured Pyrinomonadaceae bacterium</name>
    <dbReference type="NCBI Taxonomy" id="2283094"/>
    <lineage>
        <taxon>Bacteria</taxon>
        <taxon>Pseudomonadati</taxon>
        <taxon>Acidobacteriota</taxon>
        <taxon>Blastocatellia</taxon>
        <taxon>Blastocatellales</taxon>
        <taxon>Pyrinomonadaceae</taxon>
        <taxon>environmental samples</taxon>
    </lineage>
</organism>
<proteinExistence type="inferred from homology"/>
<dbReference type="GO" id="GO:0009244">
    <property type="term" value="P:lipopolysaccharide core region biosynthetic process"/>
    <property type="evidence" value="ECO:0007669"/>
    <property type="project" value="TreeGrafter"/>
</dbReference>
<evidence type="ECO:0000313" key="6">
    <source>
        <dbReference type="EMBL" id="CAA9405579.1"/>
    </source>
</evidence>
<dbReference type="Pfam" id="PF01075">
    <property type="entry name" value="Glyco_transf_9"/>
    <property type="match status" value="1"/>
</dbReference>